<evidence type="ECO:0000313" key="1">
    <source>
        <dbReference type="EMBL" id="CDS37869.1"/>
    </source>
</evidence>
<reference evidence="1" key="2">
    <citation type="submission" date="2015-11" db="EMBL/GenBank/DDBJ databases">
        <authorList>
            <person name="Zhang Y."/>
            <person name="Guo Z."/>
        </authorList>
    </citation>
    <scope>NUCLEOTIDE SEQUENCE</scope>
</reference>
<dbReference type="EMBL" id="LN902847">
    <property type="protein sequence ID" value="CDS37869.1"/>
    <property type="molecule type" value="Genomic_DNA"/>
</dbReference>
<accession>A0A068Y067</accession>
<keyword evidence="2" id="KW-1185">Reference proteome</keyword>
<organism evidence="1 2">
    <name type="scientific">Echinococcus multilocularis</name>
    <name type="common">Fox tapeworm</name>
    <dbReference type="NCBI Taxonomy" id="6211"/>
    <lineage>
        <taxon>Eukaryota</taxon>
        <taxon>Metazoa</taxon>
        <taxon>Spiralia</taxon>
        <taxon>Lophotrochozoa</taxon>
        <taxon>Platyhelminthes</taxon>
        <taxon>Cestoda</taxon>
        <taxon>Eucestoda</taxon>
        <taxon>Cyclophyllidea</taxon>
        <taxon>Taeniidae</taxon>
        <taxon>Echinococcus</taxon>
    </lineage>
</organism>
<dbReference type="Proteomes" id="UP000017246">
    <property type="component" value="Unassembled WGS sequence"/>
</dbReference>
<sequence>MEPWGFSNLPKAKFVWTGGLNFGHVDAGKGSFKLILVLRHSTLNLVQQIVLSKPNLITQQLCNPFKSLC</sequence>
<reference evidence="1" key="1">
    <citation type="journal article" date="2013" name="Nature">
        <title>The genomes of four tapeworm species reveal adaptations to parasitism.</title>
        <authorList>
            <person name="Tsai I.J."/>
            <person name="Zarowiecki M."/>
            <person name="Holroyd N."/>
            <person name="Garciarrubio A."/>
            <person name="Sanchez-Flores A."/>
            <person name="Brooks K.L."/>
            <person name="Tracey A."/>
            <person name="Bobes R.J."/>
            <person name="Fragoso G."/>
            <person name="Sciutto E."/>
            <person name="Aslett M."/>
            <person name="Beasley H."/>
            <person name="Bennett H.M."/>
            <person name="Cai J."/>
            <person name="Camicia F."/>
            <person name="Clark R."/>
            <person name="Cucher M."/>
            <person name="De Silva N."/>
            <person name="Day T.A."/>
            <person name="Deplazes P."/>
            <person name="Estrada K."/>
            <person name="Fernandez C."/>
            <person name="Holland P.W."/>
            <person name="Hou J."/>
            <person name="Hu S."/>
            <person name="Huckvale T."/>
            <person name="Hung S.S."/>
            <person name="Kamenetzky L."/>
            <person name="Keane J.A."/>
            <person name="Kiss F."/>
            <person name="Koziol U."/>
            <person name="Lambert O."/>
            <person name="Liu K."/>
            <person name="Luo X."/>
            <person name="Luo Y."/>
            <person name="Macchiaroli N."/>
            <person name="Nichol S."/>
            <person name="Paps J."/>
            <person name="Parkinson J."/>
            <person name="Pouchkina-Stantcheva N."/>
            <person name="Riddiford N."/>
            <person name="Rosenzvit M."/>
            <person name="Salinas G."/>
            <person name="Wasmuth J.D."/>
            <person name="Zamanian M."/>
            <person name="Zheng Y."/>
            <person name="Cai X."/>
            <person name="Soberon X."/>
            <person name="Olson P.D."/>
            <person name="Laclette J.P."/>
            <person name="Brehm K."/>
            <person name="Berriman M."/>
            <person name="Garciarrubio A."/>
            <person name="Bobes R.J."/>
            <person name="Fragoso G."/>
            <person name="Sanchez-Flores A."/>
            <person name="Estrada K."/>
            <person name="Cevallos M.A."/>
            <person name="Morett E."/>
            <person name="Gonzalez V."/>
            <person name="Portillo T."/>
            <person name="Ochoa-Leyva A."/>
            <person name="Jose M.V."/>
            <person name="Sciutto E."/>
            <person name="Landa A."/>
            <person name="Jimenez L."/>
            <person name="Valdes V."/>
            <person name="Carrero J.C."/>
            <person name="Larralde C."/>
            <person name="Morales-Montor J."/>
            <person name="Limon-Lason J."/>
            <person name="Soberon X."/>
            <person name="Laclette J.P."/>
        </authorList>
    </citation>
    <scope>NUCLEOTIDE SEQUENCE [LARGE SCALE GENOMIC DNA]</scope>
</reference>
<protein>
    <submittedName>
        <fullName evidence="1">Uncharacterized protein</fullName>
    </submittedName>
</protein>
<gene>
    <name evidence="1" type="ORF">EmuJ_000516000</name>
</gene>
<name>A0A068Y067_ECHMU</name>
<dbReference type="AlphaFoldDB" id="A0A068Y067"/>
<proteinExistence type="predicted"/>
<evidence type="ECO:0000313" key="2">
    <source>
        <dbReference type="Proteomes" id="UP000017246"/>
    </source>
</evidence>